<evidence type="ECO:0000256" key="1">
    <source>
        <dbReference type="SAM" id="SignalP"/>
    </source>
</evidence>
<reference evidence="3 4" key="1">
    <citation type="submission" date="2022-10" db="EMBL/GenBank/DDBJ databases">
        <title>Chitinophaga nivalis PC15 sp. nov., isolated from Pyeongchang county, South Korea.</title>
        <authorList>
            <person name="Trinh H.N."/>
        </authorList>
    </citation>
    <scope>NUCLEOTIDE SEQUENCE [LARGE SCALE GENOMIC DNA]</scope>
    <source>
        <strain evidence="3 4">PC14</strain>
    </source>
</reference>
<comment type="caution">
    <text evidence="3">The sequence shown here is derived from an EMBL/GenBank/DDBJ whole genome shotgun (WGS) entry which is preliminary data.</text>
</comment>
<keyword evidence="4" id="KW-1185">Reference proteome</keyword>
<protein>
    <submittedName>
        <fullName evidence="3">Cupin domain-containing protein</fullName>
    </submittedName>
</protein>
<keyword evidence="1" id="KW-0732">Signal</keyword>
<dbReference type="InterPro" id="IPR047263">
    <property type="entry name" value="HNL-like_cupin"/>
</dbReference>
<proteinExistence type="predicted"/>
<dbReference type="SUPFAM" id="SSF51182">
    <property type="entry name" value="RmlC-like cupins"/>
    <property type="match status" value="1"/>
</dbReference>
<dbReference type="Gene3D" id="2.60.120.10">
    <property type="entry name" value="Jelly Rolls"/>
    <property type="match status" value="1"/>
</dbReference>
<evidence type="ECO:0000313" key="3">
    <source>
        <dbReference type="EMBL" id="MCW3485158.1"/>
    </source>
</evidence>
<dbReference type="EMBL" id="JAPDNS010000001">
    <property type="protein sequence ID" value="MCW3485158.1"/>
    <property type="molecule type" value="Genomic_DNA"/>
</dbReference>
<dbReference type="PROSITE" id="PS51257">
    <property type="entry name" value="PROKAR_LIPOPROTEIN"/>
    <property type="match status" value="1"/>
</dbReference>
<dbReference type="InterPro" id="IPR013096">
    <property type="entry name" value="Cupin_2"/>
</dbReference>
<dbReference type="PANTHER" id="PTHR43698">
    <property type="entry name" value="RIBD C-TERMINAL DOMAIN CONTAINING PROTEIN"/>
    <property type="match status" value="1"/>
</dbReference>
<gene>
    <name evidence="3" type="ORF">OL497_14710</name>
</gene>
<sequence>MNRCATAVMLLLMIVMYACGDEEKPPKVVQEQLPDTMFPHDKTIINGNFTGTAWLQMLVPFDTVYNTSIGNVTFHPGARSHWHFHPGGQILLITHGEGYYQEKGATRRVIRAGDVIKCPPHVIHWHGASNDSTLTHVAIGPNTQRGPVVWLQPVTDEEYNSSSR</sequence>
<dbReference type="PANTHER" id="PTHR43698:SF1">
    <property type="entry name" value="BLL4564 PROTEIN"/>
    <property type="match status" value="1"/>
</dbReference>
<name>A0ABT3IMJ1_9BACT</name>
<dbReference type="InterPro" id="IPR011051">
    <property type="entry name" value="RmlC_Cupin_sf"/>
</dbReference>
<evidence type="ECO:0000259" key="2">
    <source>
        <dbReference type="Pfam" id="PF07883"/>
    </source>
</evidence>
<dbReference type="Proteomes" id="UP001207742">
    <property type="component" value="Unassembled WGS sequence"/>
</dbReference>
<evidence type="ECO:0000313" key="4">
    <source>
        <dbReference type="Proteomes" id="UP001207742"/>
    </source>
</evidence>
<organism evidence="3 4">
    <name type="scientific">Chitinophaga nivalis</name>
    <dbReference type="NCBI Taxonomy" id="2991709"/>
    <lineage>
        <taxon>Bacteria</taxon>
        <taxon>Pseudomonadati</taxon>
        <taxon>Bacteroidota</taxon>
        <taxon>Chitinophagia</taxon>
        <taxon>Chitinophagales</taxon>
        <taxon>Chitinophagaceae</taxon>
        <taxon>Chitinophaga</taxon>
    </lineage>
</organism>
<feature type="signal peptide" evidence="1">
    <location>
        <begin position="1"/>
        <end position="20"/>
    </location>
</feature>
<dbReference type="InterPro" id="IPR014710">
    <property type="entry name" value="RmlC-like_jellyroll"/>
</dbReference>
<dbReference type="CDD" id="cd02233">
    <property type="entry name" value="cupin_HNL-like"/>
    <property type="match status" value="1"/>
</dbReference>
<accession>A0ABT3IMJ1</accession>
<feature type="chain" id="PRO_5045131738" evidence="1">
    <location>
        <begin position="21"/>
        <end position="164"/>
    </location>
</feature>
<feature type="domain" description="Cupin type-2" evidence="2">
    <location>
        <begin position="72"/>
        <end position="133"/>
    </location>
</feature>
<dbReference type="RefSeq" id="WP_264731264.1">
    <property type="nucleotide sequence ID" value="NZ_JAPDNR010000001.1"/>
</dbReference>
<dbReference type="Pfam" id="PF07883">
    <property type="entry name" value="Cupin_2"/>
    <property type="match status" value="1"/>
</dbReference>